<dbReference type="EMBL" id="JAFKCV010000004">
    <property type="protein sequence ID" value="MBN7825496.1"/>
    <property type="molecule type" value="Genomic_DNA"/>
</dbReference>
<dbReference type="RefSeq" id="WP_206573601.1">
    <property type="nucleotide sequence ID" value="NZ_JAFKCV010000004.1"/>
</dbReference>
<name>A0A939IRH1_9ALTE</name>
<organism evidence="1 2">
    <name type="scientific">Bowmanella dokdonensis</name>
    <dbReference type="NCBI Taxonomy" id="751969"/>
    <lineage>
        <taxon>Bacteria</taxon>
        <taxon>Pseudomonadati</taxon>
        <taxon>Pseudomonadota</taxon>
        <taxon>Gammaproteobacteria</taxon>
        <taxon>Alteromonadales</taxon>
        <taxon>Alteromonadaceae</taxon>
        <taxon>Bowmanella</taxon>
    </lineage>
</organism>
<reference evidence="1" key="1">
    <citation type="submission" date="2021-03" db="EMBL/GenBank/DDBJ databases">
        <title>novel species isolated from a fishpond in China.</title>
        <authorList>
            <person name="Lu H."/>
            <person name="Cai Z."/>
        </authorList>
    </citation>
    <scope>NUCLEOTIDE SEQUENCE</scope>
    <source>
        <strain evidence="1">JCM 30855</strain>
    </source>
</reference>
<evidence type="ECO:0000313" key="2">
    <source>
        <dbReference type="Proteomes" id="UP000664654"/>
    </source>
</evidence>
<sequence length="224" mass="26089">MQQSRYNIYTLIHKALRNRMCQVLTGLGQLDDTDEQEIEQQLLHVEDLLDLCQAHLNHENQFIHQAICHEYPNLQLSTIHDHQEHEYGMRKLRGLISQIRQFYPAHRPTALLQLYRALAQFIAENFEHMQVEELHNAQLLWDKCSDAEIHQLEQNLVAAIAPPLRLRLTLMILTSISFTERHQLIASLRAQMPAKLFQELLDGLKPQLPDSQWQKLSKVLGLAA</sequence>
<proteinExistence type="predicted"/>
<dbReference type="Proteomes" id="UP000664654">
    <property type="component" value="Unassembled WGS sequence"/>
</dbReference>
<dbReference type="AlphaFoldDB" id="A0A939IRH1"/>
<keyword evidence="2" id="KW-1185">Reference proteome</keyword>
<comment type="caution">
    <text evidence="1">The sequence shown here is derived from an EMBL/GenBank/DDBJ whole genome shotgun (WGS) entry which is preliminary data.</text>
</comment>
<evidence type="ECO:0000313" key="1">
    <source>
        <dbReference type="EMBL" id="MBN7825496.1"/>
    </source>
</evidence>
<gene>
    <name evidence="1" type="ORF">J0A66_09710</name>
</gene>
<dbReference type="Gene3D" id="1.20.120.520">
    <property type="entry name" value="nmb1532 protein domain like"/>
    <property type="match status" value="1"/>
</dbReference>
<accession>A0A939IRH1</accession>
<evidence type="ECO:0008006" key="3">
    <source>
        <dbReference type="Google" id="ProtNLM"/>
    </source>
</evidence>
<protein>
    <recommendedName>
        <fullName evidence="3">Hemerythrin-like domain-containing protein</fullName>
    </recommendedName>
</protein>